<dbReference type="AlphaFoldDB" id="A0A3M7PG00"/>
<gene>
    <name evidence="2" type="ORF">BpHYR1_024873</name>
</gene>
<sequence length="407" mass="46254">MLDLEIVPEKSIATEKWQIILGMSMNQVIQILKNNCDSVKSVQLIYNDKEPVSSDYIIKLHCDGIILLFDSSNQKLKLIEINDLKKLKLRYYGNYFNNLPTIQPTFDQITETFGISSPGIYDDNSSVILLHFPGLFFTFNIDFRVEPKNISHHSVQSLNFPTGRKPLVSKLSIYSGSSPSTAQAPEIPSLCLSKDIVYCSKITVIRDYNLATRQGFSKGISLNLFTQGLGYQLDRENFDAEIMFNDTCQDVMTAIGSPNSVYYKSEEINKNGAIQSDPSMANDYFYNYKILGFDLLFSTIQNRVIKFIFHSNFPCHYNFNNYFMCNFEIPILVNPETNQTFVVTPATTLEKLQDNLSIKTQPAILHRSSSTNSVNPFGPAFFYVYEDIIFEVMTNGYIASVTIACNR</sequence>
<dbReference type="EMBL" id="REGN01011015">
    <property type="protein sequence ID" value="RMZ98035.1"/>
    <property type="molecule type" value="Genomic_DNA"/>
</dbReference>
<dbReference type="InterPro" id="IPR039156">
    <property type="entry name" value="PHAF1/BROMI"/>
</dbReference>
<keyword evidence="3" id="KW-1185">Reference proteome</keyword>
<evidence type="ECO:0000256" key="1">
    <source>
        <dbReference type="ARBA" id="ARBA00024339"/>
    </source>
</evidence>
<evidence type="ECO:0000313" key="2">
    <source>
        <dbReference type="EMBL" id="RMZ98035.1"/>
    </source>
</evidence>
<dbReference type="GO" id="GO:0005802">
    <property type="term" value="C:trans-Golgi network"/>
    <property type="evidence" value="ECO:0007669"/>
    <property type="project" value="TreeGrafter"/>
</dbReference>
<protein>
    <submittedName>
        <fullName evidence="2">Uncharacterized protein</fullName>
    </submittedName>
</protein>
<name>A0A3M7PG00_BRAPC</name>
<reference evidence="2 3" key="1">
    <citation type="journal article" date="2018" name="Sci. Rep.">
        <title>Genomic signatures of local adaptation to the degree of environmental predictability in rotifers.</title>
        <authorList>
            <person name="Franch-Gras L."/>
            <person name="Hahn C."/>
            <person name="Garcia-Roger E.M."/>
            <person name="Carmona M.J."/>
            <person name="Serra M."/>
            <person name="Gomez A."/>
        </authorList>
    </citation>
    <scope>NUCLEOTIDE SEQUENCE [LARGE SCALE GENOMIC DNA]</scope>
    <source>
        <strain evidence="2">HYR1</strain>
    </source>
</reference>
<comment type="similarity">
    <text evidence="1">Belongs to the PHAF1 family.</text>
</comment>
<dbReference type="Pfam" id="PF03676">
    <property type="entry name" value="PHAF1"/>
    <property type="match status" value="1"/>
</dbReference>
<dbReference type="PANTHER" id="PTHR13465:SF2">
    <property type="entry name" value="PHAGOSOME ASSEMBLY FACTOR 1"/>
    <property type="match status" value="1"/>
</dbReference>
<comment type="caution">
    <text evidence="2">The sequence shown here is derived from an EMBL/GenBank/DDBJ whole genome shotgun (WGS) entry which is preliminary data.</text>
</comment>
<dbReference type="STRING" id="10195.A0A3M7PG00"/>
<dbReference type="InterPro" id="IPR005373">
    <property type="entry name" value="PHAF1"/>
</dbReference>
<dbReference type="PANTHER" id="PTHR13465">
    <property type="entry name" value="UPF0183 PROTEIN"/>
    <property type="match status" value="1"/>
</dbReference>
<accession>A0A3M7PG00</accession>
<dbReference type="OrthoDB" id="411211at2759"/>
<dbReference type="GO" id="GO:0043001">
    <property type="term" value="P:Golgi to plasma membrane protein transport"/>
    <property type="evidence" value="ECO:0007669"/>
    <property type="project" value="TreeGrafter"/>
</dbReference>
<organism evidence="2 3">
    <name type="scientific">Brachionus plicatilis</name>
    <name type="common">Marine rotifer</name>
    <name type="synonym">Brachionus muelleri</name>
    <dbReference type="NCBI Taxonomy" id="10195"/>
    <lineage>
        <taxon>Eukaryota</taxon>
        <taxon>Metazoa</taxon>
        <taxon>Spiralia</taxon>
        <taxon>Gnathifera</taxon>
        <taxon>Rotifera</taxon>
        <taxon>Eurotatoria</taxon>
        <taxon>Monogononta</taxon>
        <taxon>Pseudotrocha</taxon>
        <taxon>Ploima</taxon>
        <taxon>Brachionidae</taxon>
        <taxon>Brachionus</taxon>
    </lineage>
</organism>
<proteinExistence type="inferred from homology"/>
<dbReference type="Proteomes" id="UP000276133">
    <property type="component" value="Unassembled WGS sequence"/>
</dbReference>
<evidence type="ECO:0000313" key="3">
    <source>
        <dbReference type="Proteomes" id="UP000276133"/>
    </source>
</evidence>